<feature type="transmembrane region" description="Helical" evidence="7">
    <location>
        <begin position="378"/>
        <end position="397"/>
    </location>
</feature>
<evidence type="ECO:0000256" key="5">
    <source>
        <dbReference type="ARBA" id="ARBA00022989"/>
    </source>
</evidence>
<gene>
    <name evidence="8" type="ORF">I532_13888</name>
</gene>
<feature type="transmembrane region" description="Helical" evidence="7">
    <location>
        <begin position="193"/>
        <end position="212"/>
    </location>
</feature>
<dbReference type="STRING" id="1300222.I532_13888"/>
<keyword evidence="3" id="KW-0813">Transport</keyword>
<evidence type="ECO:0000256" key="4">
    <source>
        <dbReference type="ARBA" id="ARBA00022692"/>
    </source>
</evidence>
<evidence type="ECO:0000256" key="1">
    <source>
        <dbReference type="ARBA" id="ARBA00004141"/>
    </source>
</evidence>
<keyword evidence="6 7" id="KW-0472">Membrane</keyword>
<feature type="transmembrane region" description="Helical" evidence="7">
    <location>
        <begin position="346"/>
        <end position="366"/>
    </location>
</feature>
<feature type="transmembrane region" description="Helical" evidence="7">
    <location>
        <begin position="126"/>
        <end position="146"/>
    </location>
</feature>
<feature type="transmembrane region" description="Helical" evidence="7">
    <location>
        <begin position="76"/>
        <end position="94"/>
    </location>
</feature>
<evidence type="ECO:0000256" key="3">
    <source>
        <dbReference type="ARBA" id="ARBA00022448"/>
    </source>
</evidence>
<dbReference type="Pfam" id="PF00860">
    <property type="entry name" value="Xan_ur_permease"/>
    <property type="match status" value="1"/>
</dbReference>
<dbReference type="GO" id="GO:0042907">
    <property type="term" value="F:xanthine transmembrane transporter activity"/>
    <property type="evidence" value="ECO:0007669"/>
    <property type="project" value="TreeGrafter"/>
</dbReference>
<evidence type="ECO:0000256" key="7">
    <source>
        <dbReference type="SAM" id="Phobius"/>
    </source>
</evidence>
<feature type="transmembrane region" description="Helical" evidence="7">
    <location>
        <begin position="100"/>
        <end position="119"/>
    </location>
</feature>
<dbReference type="Proteomes" id="UP000012081">
    <property type="component" value="Unassembled WGS sequence"/>
</dbReference>
<dbReference type="InterPro" id="IPR006043">
    <property type="entry name" value="NCS2"/>
</dbReference>
<protein>
    <submittedName>
        <fullName evidence="8">Xanthine/uracil permease</fullName>
    </submittedName>
</protein>
<evidence type="ECO:0000256" key="2">
    <source>
        <dbReference type="ARBA" id="ARBA00008821"/>
    </source>
</evidence>
<sequence>MNMNKQGLNHGIGALQWLVFLLANAVALPIVIGQVFHLPDPDIAGLMQRTFFIVGISSFLQGWLGHRFPIVDGPAGTWLVVFIIMGETAVRTGANVSETLQLLESGMIAAGVLLILFGVTGLVRRMLPLFTPLVSGVYLLLLALQVSGTFLQGMAGVSGNPAKADWTSALLALLVFSTVLVLSFRGKGWVKSYAVLIGILTGCVAFYLAGIWKHPAPAETLLQVPEALAWGAPLWDPGMAASSILIVMILLSNTFASIAAMKQVQTGTPGLEPAELSRSSVVGGFSHLLSALFSTVGMVPLSGSAGFVRLTGQRSSVPFLLACLIMAASAFFPGVIRLLTMLPGPVAYAAVLASFVQMVGIGLQSLVQTQLDQRRLTIIGIGLLFGVGSMFFPPSVFQELPSVVRYTLGNGLLFGTMIVMGLEQVWREKRSDSQVMQGAADK</sequence>
<feature type="transmembrane region" description="Helical" evidence="7">
    <location>
        <begin position="403"/>
        <end position="422"/>
    </location>
</feature>
<dbReference type="NCBIfam" id="NF037981">
    <property type="entry name" value="NCS2_1"/>
    <property type="match status" value="1"/>
</dbReference>
<keyword evidence="4 7" id="KW-0812">Transmembrane</keyword>
<feature type="transmembrane region" description="Helical" evidence="7">
    <location>
        <begin position="43"/>
        <end position="64"/>
    </location>
</feature>
<keyword evidence="5 7" id="KW-1133">Transmembrane helix</keyword>
<feature type="transmembrane region" description="Helical" evidence="7">
    <location>
        <begin position="319"/>
        <end position="340"/>
    </location>
</feature>
<evidence type="ECO:0000313" key="9">
    <source>
        <dbReference type="Proteomes" id="UP000012081"/>
    </source>
</evidence>
<name>M8DY38_9BACL</name>
<evidence type="ECO:0000256" key="6">
    <source>
        <dbReference type="ARBA" id="ARBA00023136"/>
    </source>
</evidence>
<dbReference type="PANTHER" id="PTHR42810:SF1">
    <property type="entry name" value="PURINE PERMEASE YWDJ-RELATED"/>
    <property type="match status" value="1"/>
</dbReference>
<reference evidence="8 9" key="1">
    <citation type="submission" date="2013-03" db="EMBL/GenBank/DDBJ databases">
        <title>Assembly of a new bacterial strain Brevibacillus borstelensis AK1.</title>
        <authorList>
            <person name="Rajan I."/>
            <person name="PoliReddy D."/>
            <person name="Sugumar T."/>
            <person name="Rathinam K."/>
            <person name="Alqarawi S."/>
            <person name="Khalil A.B."/>
            <person name="Sivakumar N."/>
        </authorList>
    </citation>
    <scope>NUCLEOTIDE SEQUENCE [LARGE SCALE GENOMIC DNA]</scope>
    <source>
        <strain evidence="8 9">AK1</strain>
    </source>
</reference>
<proteinExistence type="inferred from homology"/>
<dbReference type="GO" id="GO:0005886">
    <property type="term" value="C:plasma membrane"/>
    <property type="evidence" value="ECO:0007669"/>
    <property type="project" value="TreeGrafter"/>
</dbReference>
<comment type="subcellular location">
    <subcellularLocation>
        <location evidence="1">Membrane</location>
        <topology evidence="1">Multi-pass membrane protein</topology>
    </subcellularLocation>
</comment>
<dbReference type="PATRIC" id="fig|1300222.3.peg.2904"/>
<dbReference type="PANTHER" id="PTHR42810">
    <property type="entry name" value="PURINE PERMEASE C1399.01C-RELATED"/>
    <property type="match status" value="1"/>
</dbReference>
<comment type="caution">
    <text evidence="8">The sequence shown here is derived from an EMBL/GenBank/DDBJ whole genome shotgun (WGS) entry which is preliminary data.</text>
</comment>
<accession>M8DY38</accession>
<evidence type="ECO:0000313" key="8">
    <source>
        <dbReference type="EMBL" id="EMT51941.1"/>
    </source>
</evidence>
<organism evidence="8 9">
    <name type="scientific">Brevibacillus borstelensis AK1</name>
    <dbReference type="NCBI Taxonomy" id="1300222"/>
    <lineage>
        <taxon>Bacteria</taxon>
        <taxon>Bacillati</taxon>
        <taxon>Bacillota</taxon>
        <taxon>Bacilli</taxon>
        <taxon>Bacillales</taxon>
        <taxon>Paenibacillaceae</taxon>
        <taxon>Brevibacillus</taxon>
    </lineage>
</organism>
<feature type="transmembrane region" description="Helical" evidence="7">
    <location>
        <begin position="240"/>
        <end position="261"/>
    </location>
</feature>
<feature type="transmembrane region" description="Helical" evidence="7">
    <location>
        <begin position="166"/>
        <end position="184"/>
    </location>
</feature>
<dbReference type="AlphaFoldDB" id="M8DY38"/>
<dbReference type="EMBL" id="APBN01000005">
    <property type="protein sequence ID" value="EMT51941.1"/>
    <property type="molecule type" value="Genomic_DNA"/>
</dbReference>
<comment type="similarity">
    <text evidence="2">Belongs to the nucleobase:cation symporter-2 (NCS2) (TC 2.A.40) family.</text>
</comment>
<keyword evidence="9" id="KW-1185">Reference proteome</keyword>